<evidence type="ECO:0000256" key="3">
    <source>
        <dbReference type="ARBA" id="ARBA00023157"/>
    </source>
</evidence>
<keyword evidence="2" id="KW-0472">Membrane</keyword>
<feature type="domain" description="Ig-like" evidence="6">
    <location>
        <begin position="42"/>
        <end position="142"/>
    </location>
</feature>
<keyword evidence="4" id="KW-0325">Glycoprotein</keyword>
<dbReference type="GO" id="GO:0016020">
    <property type="term" value="C:membrane"/>
    <property type="evidence" value="ECO:0007669"/>
    <property type="project" value="UniProtKB-SubCell"/>
</dbReference>
<dbReference type="InterPro" id="IPR013162">
    <property type="entry name" value="CD80_C2-set"/>
</dbReference>
<dbReference type="InterPro" id="IPR036179">
    <property type="entry name" value="Ig-like_dom_sf"/>
</dbReference>
<protein>
    <recommendedName>
        <fullName evidence="6">Ig-like domain-containing protein</fullName>
    </recommendedName>
</protein>
<proteinExistence type="predicted"/>
<dbReference type="Pfam" id="PF08205">
    <property type="entry name" value="C2-set_2"/>
    <property type="match status" value="1"/>
</dbReference>
<evidence type="ECO:0000256" key="1">
    <source>
        <dbReference type="ARBA" id="ARBA00004479"/>
    </source>
</evidence>
<comment type="subcellular location">
    <subcellularLocation>
        <location evidence="1">Membrane</location>
        <topology evidence="1">Single-pass type I membrane protein</topology>
    </subcellularLocation>
</comment>
<dbReference type="InterPro" id="IPR003599">
    <property type="entry name" value="Ig_sub"/>
</dbReference>
<name>A0A5J4P316_9TREM</name>
<keyword evidence="3" id="KW-1015">Disulfide bond</keyword>
<comment type="caution">
    <text evidence="7">The sequence shown here is derived from an EMBL/GenBank/DDBJ whole genome shotgun (WGS) entry which is preliminary data.</text>
</comment>
<evidence type="ECO:0000256" key="4">
    <source>
        <dbReference type="ARBA" id="ARBA00023180"/>
    </source>
</evidence>
<dbReference type="EMBL" id="QNGE01000038">
    <property type="protein sequence ID" value="KAA3682271.1"/>
    <property type="molecule type" value="Genomic_DNA"/>
</dbReference>
<dbReference type="InterPro" id="IPR051275">
    <property type="entry name" value="Cell_adhesion_signaling"/>
</dbReference>
<reference evidence="7 8" key="1">
    <citation type="journal article" date="2019" name="Gigascience">
        <title>Whole-genome sequence of the oriental lung fluke Paragonimus westermani.</title>
        <authorList>
            <person name="Oey H."/>
            <person name="Zakrzewski M."/>
            <person name="Narain K."/>
            <person name="Devi K.R."/>
            <person name="Agatsuma T."/>
            <person name="Nawaratna S."/>
            <person name="Gobert G.N."/>
            <person name="Jones M.K."/>
            <person name="Ragan M.A."/>
            <person name="McManus D.P."/>
            <person name="Krause L."/>
        </authorList>
    </citation>
    <scope>NUCLEOTIDE SEQUENCE [LARGE SCALE GENOMIC DNA]</scope>
    <source>
        <strain evidence="7 8">IND2009</strain>
    </source>
</reference>
<evidence type="ECO:0000256" key="2">
    <source>
        <dbReference type="ARBA" id="ARBA00023136"/>
    </source>
</evidence>
<evidence type="ECO:0000256" key="5">
    <source>
        <dbReference type="ARBA" id="ARBA00023319"/>
    </source>
</evidence>
<sequence length="396" mass="43766">MLALCRSTSTANVEIQHGVPGLIISLLLSVGVLAELSSLPNPISMILQGPVNQTVHIGQNAIFQCRIHDRHVYGITKEHLKKQGTNQLMVQWIINGFGVTNETLGAVHDKRYQMPGPANQGVHDLVITSTKLEDEATFICQADVKLYGIAKTPIVETFISEPVYLTVITRFEFKLDVFFFNSPTVPPIGLTMKKRMRQYAGSYSQGTTQSEQSVKSILISQHFVGNPDSGVLGDFEREDQIASHIAAADDPAIETSKNEAGLSHFVPRTKQIQSGDIRSLTNETITSVASQPTTVSPVLWIKENEALIIECYSEPAKPAANIQWFLSGKLLSAKLTGNSNQEGRHSEPEKYSSTTRAVVQTIVEEFKIFEELRLRPLNKTRMNTSDIFQTDEDAIA</sequence>
<evidence type="ECO:0000259" key="6">
    <source>
        <dbReference type="PROSITE" id="PS50835"/>
    </source>
</evidence>
<dbReference type="AlphaFoldDB" id="A0A5J4P316"/>
<dbReference type="SMART" id="SM00409">
    <property type="entry name" value="IG"/>
    <property type="match status" value="1"/>
</dbReference>
<dbReference type="InterPro" id="IPR007110">
    <property type="entry name" value="Ig-like_dom"/>
</dbReference>
<dbReference type="SUPFAM" id="SSF48726">
    <property type="entry name" value="Immunoglobulin"/>
    <property type="match status" value="1"/>
</dbReference>
<evidence type="ECO:0000313" key="7">
    <source>
        <dbReference type="EMBL" id="KAA3682271.1"/>
    </source>
</evidence>
<keyword evidence="5" id="KW-0393">Immunoglobulin domain</keyword>
<gene>
    <name evidence="7" type="ORF">DEA37_0010892</name>
</gene>
<evidence type="ECO:0000313" key="8">
    <source>
        <dbReference type="Proteomes" id="UP000324629"/>
    </source>
</evidence>
<accession>A0A5J4P316</accession>
<dbReference type="Gene3D" id="2.60.40.10">
    <property type="entry name" value="Immunoglobulins"/>
    <property type="match status" value="2"/>
</dbReference>
<organism evidence="7 8">
    <name type="scientific">Paragonimus westermani</name>
    <dbReference type="NCBI Taxonomy" id="34504"/>
    <lineage>
        <taxon>Eukaryota</taxon>
        <taxon>Metazoa</taxon>
        <taxon>Spiralia</taxon>
        <taxon>Lophotrochozoa</taxon>
        <taxon>Platyhelminthes</taxon>
        <taxon>Trematoda</taxon>
        <taxon>Digenea</taxon>
        <taxon>Plagiorchiida</taxon>
        <taxon>Troglotremata</taxon>
        <taxon>Troglotrematidae</taxon>
        <taxon>Paragonimus</taxon>
    </lineage>
</organism>
<dbReference type="PANTHER" id="PTHR11640">
    <property type="entry name" value="NEPHRIN"/>
    <property type="match status" value="1"/>
</dbReference>
<dbReference type="PROSITE" id="PS50835">
    <property type="entry name" value="IG_LIKE"/>
    <property type="match status" value="1"/>
</dbReference>
<keyword evidence="8" id="KW-1185">Reference proteome</keyword>
<dbReference type="InterPro" id="IPR013783">
    <property type="entry name" value="Ig-like_fold"/>
</dbReference>
<dbReference type="Proteomes" id="UP000324629">
    <property type="component" value="Unassembled WGS sequence"/>
</dbReference>